<reference evidence="1" key="2">
    <citation type="submission" date="2022-10" db="EMBL/GenBank/DDBJ databases">
        <authorList>
            <consortium name="ENA_rothamsted_submissions"/>
            <consortium name="culmorum"/>
            <person name="King R."/>
        </authorList>
    </citation>
    <scope>NUCLEOTIDE SEQUENCE</scope>
</reference>
<accession>A0A9N9RR37</accession>
<sequence>MIYENRLINISQRYNMAQLKISDLVTPIDLNANSLSEEWKRFKSQINCLFEINEINSKNDKIKISYLTLLIGNDAADLFDHLGLSEEDKNCFEKLIDGYENCFRLKTSIYVNRMKFYQAFQDDTETFVQFVSRVRKLA</sequence>
<reference evidence="1" key="1">
    <citation type="submission" date="2022-01" db="EMBL/GenBank/DDBJ databases">
        <authorList>
            <person name="King R."/>
        </authorList>
    </citation>
    <scope>NUCLEOTIDE SEQUENCE</scope>
</reference>
<dbReference type="Proteomes" id="UP001153620">
    <property type="component" value="Chromosome 1"/>
</dbReference>
<name>A0A9N9RR37_9DIPT</name>
<proteinExistence type="predicted"/>
<protein>
    <submittedName>
        <fullName evidence="1">Uncharacterized protein</fullName>
    </submittedName>
</protein>
<evidence type="ECO:0000313" key="2">
    <source>
        <dbReference type="Proteomes" id="UP001153620"/>
    </source>
</evidence>
<dbReference type="AlphaFoldDB" id="A0A9N9RR37"/>
<organism evidence="1 2">
    <name type="scientific">Chironomus riparius</name>
    <dbReference type="NCBI Taxonomy" id="315576"/>
    <lineage>
        <taxon>Eukaryota</taxon>
        <taxon>Metazoa</taxon>
        <taxon>Ecdysozoa</taxon>
        <taxon>Arthropoda</taxon>
        <taxon>Hexapoda</taxon>
        <taxon>Insecta</taxon>
        <taxon>Pterygota</taxon>
        <taxon>Neoptera</taxon>
        <taxon>Endopterygota</taxon>
        <taxon>Diptera</taxon>
        <taxon>Nematocera</taxon>
        <taxon>Chironomoidea</taxon>
        <taxon>Chironomidae</taxon>
        <taxon>Chironominae</taxon>
        <taxon>Chironomus</taxon>
    </lineage>
</organism>
<dbReference type="OrthoDB" id="10058156at2759"/>
<evidence type="ECO:0000313" key="1">
    <source>
        <dbReference type="EMBL" id="CAG9801620.1"/>
    </source>
</evidence>
<dbReference type="EMBL" id="OU895877">
    <property type="protein sequence ID" value="CAG9801620.1"/>
    <property type="molecule type" value="Genomic_DNA"/>
</dbReference>
<gene>
    <name evidence="1" type="ORF">CHIRRI_LOCUS4542</name>
</gene>
<keyword evidence="2" id="KW-1185">Reference proteome</keyword>